<dbReference type="InterPro" id="IPR059179">
    <property type="entry name" value="MLKL-like_MCAfunc"/>
</dbReference>
<evidence type="ECO:0000313" key="2">
    <source>
        <dbReference type="EMBL" id="CAE6478748.1"/>
    </source>
</evidence>
<organism evidence="2 3">
    <name type="scientific">Rhizoctonia solani</name>
    <dbReference type="NCBI Taxonomy" id="456999"/>
    <lineage>
        <taxon>Eukaryota</taxon>
        <taxon>Fungi</taxon>
        <taxon>Dikarya</taxon>
        <taxon>Basidiomycota</taxon>
        <taxon>Agaricomycotina</taxon>
        <taxon>Agaricomycetes</taxon>
        <taxon>Cantharellales</taxon>
        <taxon>Ceratobasidiaceae</taxon>
        <taxon>Rhizoctonia</taxon>
    </lineage>
</organism>
<evidence type="ECO:0000259" key="1">
    <source>
        <dbReference type="Pfam" id="PF22215"/>
    </source>
</evidence>
<dbReference type="Proteomes" id="UP000663831">
    <property type="component" value="Unassembled WGS sequence"/>
</dbReference>
<dbReference type="InterPro" id="IPR036537">
    <property type="entry name" value="Adaptor_Cbl_N_dom_sf"/>
</dbReference>
<dbReference type="GO" id="GO:0007166">
    <property type="term" value="P:cell surface receptor signaling pathway"/>
    <property type="evidence" value="ECO:0007669"/>
    <property type="project" value="InterPro"/>
</dbReference>
<dbReference type="InterPro" id="IPR054000">
    <property type="entry name" value="MLKL_N"/>
</dbReference>
<dbReference type="EMBL" id="CAJMWV010003247">
    <property type="protein sequence ID" value="CAE6478748.1"/>
    <property type="molecule type" value="Genomic_DNA"/>
</dbReference>
<reference evidence="2" key="1">
    <citation type="submission" date="2021-01" db="EMBL/GenBank/DDBJ databases">
        <authorList>
            <person name="Kaushik A."/>
        </authorList>
    </citation>
    <scope>NUCLEOTIDE SEQUENCE</scope>
    <source>
        <strain evidence="2">AG3-1AP</strain>
    </source>
</reference>
<dbReference type="Gene3D" id="1.20.930.20">
    <property type="entry name" value="Adaptor protein Cbl, N-terminal domain"/>
    <property type="match status" value="1"/>
</dbReference>
<dbReference type="CDD" id="cd21037">
    <property type="entry name" value="MLKL_NTD"/>
    <property type="match status" value="1"/>
</dbReference>
<gene>
    <name evidence="2" type="ORF">RDB_LOCUS96321</name>
</gene>
<accession>A0A8H3CBJ9</accession>
<feature type="domain" description="Mixed lineage kinase" evidence="1">
    <location>
        <begin position="13"/>
        <end position="121"/>
    </location>
</feature>
<evidence type="ECO:0000313" key="3">
    <source>
        <dbReference type="Proteomes" id="UP000663831"/>
    </source>
</evidence>
<name>A0A8H3CBJ9_9AGAM</name>
<dbReference type="AlphaFoldDB" id="A0A8H3CBJ9"/>
<protein>
    <recommendedName>
        <fullName evidence="1">Mixed lineage kinase domain-containing protein</fullName>
    </recommendedName>
</protein>
<comment type="caution">
    <text evidence="2">The sequence shown here is derived from an EMBL/GenBank/DDBJ whole genome shotgun (WGS) entry which is preliminary data.</text>
</comment>
<proteinExistence type="predicted"/>
<sequence length="244" mass="27533">MSGAVLGTAFGAMQIIYAAYRDVKSNRENCATLVHRAEIVVGELKSLVVRQMQDEEVIAEKIENLLSAFETTAQVIRQIGHKNWLRALLDADRDAIQVEHCHQCLTDLMFLFNIEQNFDQWNLQRENELARKRDHHNLLRVTHSVQSELATQGEIIGEVLEMVRTLSQSPTFNAPARGASQDSRVNCTYHSVVLLLTAVANAPRDNSEPLRLLHWQSHSPVHRKPNPAQGPIRARHAVQNISSI</sequence>
<dbReference type="Pfam" id="PF22215">
    <property type="entry name" value="MLKL_N"/>
    <property type="match status" value="1"/>
</dbReference>